<dbReference type="EMBL" id="LAZR01056724">
    <property type="protein sequence ID" value="KKK73585.1"/>
    <property type="molecule type" value="Genomic_DNA"/>
</dbReference>
<accession>A0A0F8YIM3</accession>
<dbReference type="AlphaFoldDB" id="A0A0F8YIM3"/>
<name>A0A0F8YIM3_9ZZZZ</name>
<organism evidence="1">
    <name type="scientific">marine sediment metagenome</name>
    <dbReference type="NCBI Taxonomy" id="412755"/>
    <lineage>
        <taxon>unclassified sequences</taxon>
        <taxon>metagenomes</taxon>
        <taxon>ecological metagenomes</taxon>
    </lineage>
</organism>
<proteinExistence type="predicted"/>
<sequence length="164" mass="19233">MKILFLGFVTIAATALFTTSCETVRTNRVLEIDQSSPKSVVAAYRKATNDLDWPTILECMEPAMRPEFDRMLFWYKAFLENASVLETSVRNRFRDELADWFHTEIVDPYDRMAKGVFFLPDRNENTYHVPVQFMQKNQNIAVIRINGRDTRYAVKKCGENWYIT</sequence>
<evidence type="ECO:0000313" key="1">
    <source>
        <dbReference type="EMBL" id="KKK73585.1"/>
    </source>
</evidence>
<dbReference type="PROSITE" id="PS51257">
    <property type="entry name" value="PROKAR_LIPOPROTEIN"/>
    <property type="match status" value="1"/>
</dbReference>
<reference evidence="1" key="1">
    <citation type="journal article" date="2015" name="Nature">
        <title>Complex archaea that bridge the gap between prokaryotes and eukaryotes.</title>
        <authorList>
            <person name="Spang A."/>
            <person name="Saw J.H."/>
            <person name="Jorgensen S.L."/>
            <person name="Zaremba-Niedzwiedzka K."/>
            <person name="Martijn J."/>
            <person name="Lind A.E."/>
            <person name="van Eijk R."/>
            <person name="Schleper C."/>
            <person name="Guy L."/>
            <person name="Ettema T.J."/>
        </authorList>
    </citation>
    <scope>NUCLEOTIDE SEQUENCE</scope>
</reference>
<comment type="caution">
    <text evidence="1">The sequence shown here is derived from an EMBL/GenBank/DDBJ whole genome shotgun (WGS) entry which is preliminary data.</text>
</comment>
<gene>
    <name evidence="1" type="ORF">LCGC14_2892370</name>
</gene>
<feature type="non-terminal residue" evidence="1">
    <location>
        <position position="164"/>
    </location>
</feature>
<protein>
    <submittedName>
        <fullName evidence="1">Uncharacterized protein</fullName>
    </submittedName>
</protein>